<keyword evidence="1" id="KW-0812">Transmembrane</keyword>
<dbReference type="EMBL" id="CP021434">
    <property type="protein sequence ID" value="ARU62599.1"/>
    <property type="molecule type" value="Genomic_DNA"/>
</dbReference>
<gene>
    <name evidence="2" type="ORF">CBW65_17710</name>
</gene>
<organism evidence="2 3">
    <name type="scientific">Tumebacillus avium</name>
    <dbReference type="NCBI Taxonomy" id="1903704"/>
    <lineage>
        <taxon>Bacteria</taxon>
        <taxon>Bacillati</taxon>
        <taxon>Bacillota</taxon>
        <taxon>Bacilli</taxon>
        <taxon>Bacillales</taxon>
        <taxon>Alicyclobacillaceae</taxon>
        <taxon>Tumebacillus</taxon>
    </lineage>
</organism>
<evidence type="ECO:0000256" key="1">
    <source>
        <dbReference type="SAM" id="Phobius"/>
    </source>
</evidence>
<dbReference type="RefSeq" id="WP_087457958.1">
    <property type="nucleotide sequence ID" value="NZ_CP021434.1"/>
</dbReference>
<dbReference type="AlphaFoldDB" id="A0A1Y0IRE5"/>
<accession>A0A1Y0IRE5</accession>
<proteinExistence type="predicted"/>
<evidence type="ECO:0000313" key="3">
    <source>
        <dbReference type="Proteomes" id="UP000195437"/>
    </source>
</evidence>
<reference evidence="3" key="1">
    <citation type="submission" date="2017-05" db="EMBL/GenBank/DDBJ databases">
        <authorList>
            <person name="Sung H."/>
        </authorList>
    </citation>
    <scope>NUCLEOTIDE SEQUENCE [LARGE SCALE GENOMIC DNA]</scope>
    <source>
        <strain evidence="3">AR23208</strain>
    </source>
</reference>
<keyword evidence="1" id="KW-0472">Membrane</keyword>
<name>A0A1Y0IRE5_9BACL</name>
<feature type="transmembrane region" description="Helical" evidence="1">
    <location>
        <begin position="63"/>
        <end position="81"/>
    </location>
</feature>
<dbReference type="Proteomes" id="UP000195437">
    <property type="component" value="Chromosome"/>
</dbReference>
<evidence type="ECO:0000313" key="2">
    <source>
        <dbReference type="EMBL" id="ARU62599.1"/>
    </source>
</evidence>
<keyword evidence="1" id="KW-1133">Transmembrane helix</keyword>
<keyword evidence="3" id="KW-1185">Reference proteome</keyword>
<protein>
    <submittedName>
        <fullName evidence="2">Uncharacterized protein</fullName>
    </submittedName>
</protein>
<dbReference type="KEGG" id="tum:CBW65_17710"/>
<sequence length="90" mass="9934">MRKFMMGANLFLIVATFGLLWFYLEQIDTMHYLATASNGELVSLDLGLTKAVLSGGAGMVVFYNYAVYSLCLLIPLNLWGFQNAKKASSV</sequence>